<dbReference type="PANTHER" id="PTHR38812:SF2">
    <property type="entry name" value="MU-LIKE PROPHAGE FLUMU PROTEIN GP42"/>
    <property type="match status" value="1"/>
</dbReference>
<dbReference type="RefSeq" id="WP_249865975.1">
    <property type="nucleotide sequence ID" value="NZ_CP027059.1"/>
</dbReference>
<evidence type="ECO:0000313" key="4">
    <source>
        <dbReference type="Proteomes" id="UP001057134"/>
    </source>
</evidence>
<reference evidence="3" key="2">
    <citation type="journal article" date="2021" name="J Anim Sci Technol">
        <title>Complete genome sequence of Paenibacillus konkukensis sp. nov. SK3146 as a potential probiotic strain.</title>
        <authorList>
            <person name="Jung H.I."/>
            <person name="Park S."/>
            <person name="Niu K.M."/>
            <person name="Lee S.W."/>
            <person name="Kothari D."/>
            <person name="Yi K.J."/>
            <person name="Kim S.K."/>
        </authorList>
    </citation>
    <scope>NUCLEOTIDE SEQUENCE</scope>
    <source>
        <strain evidence="3">SK3146</strain>
    </source>
</reference>
<dbReference type="PANTHER" id="PTHR38812">
    <property type="entry name" value="MU-LIKE PROPHAGE FLUMU PROTEIN GP42"/>
    <property type="match status" value="1"/>
</dbReference>
<gene>
    <name evidence="3" type="ORF">SK3146_03231</name>
</gene>
<sequence length="653" mass="70091">MESAKVTITLNDNFSKNFTRISNDLVGLPKVIGKASKAIDDLIAKTEKASDSFKTMKISITKTFSEINQRSLSDTTNRITNLTNHMKDLIAEANKAAAAIHNVSTAGNSGNTGSSGSNSNEKKPSTLKKLGKAALSTVSWVGSTAIDAAKFAYAQSIPGLKLSSTTEQENVAFEAMLGSADKAKSFNRELVDFTNNTPFELTDIRTAAKQLLGAHMSAESVVPNLTSIGNTVTGLGTGSQGFLDITGAISRMQTDGIASEKEMQNLVAAGIPAWDMLSKKLNKTTEQLRSMTKNGTLPADKAIKELISGMNDMSSDAMAKQGQTLAGLFSVIQNTFNYSLLERWGDGIAQALQPRLLQLANWISNNGATIARWGQKIQDTAFAVTDKLATMFEGAFNYIQTRYLNNPKFMKLSRKGKIDFIFTDIKKTFDAWYTAGGNKQISDATASLITFISDALSGSSEQLRSIGTDLGLSIGSGLAEGIAQFAKDHPLLAAVLTFAAIPGGPVVKAVAAGGVLAASVVGKAVEASDKRKEDLGKYLLNPTPLSGPTELTADNRSFLDKTSDWFKNQYYSLYGYDGSNAGGLDRVPYNGYRAILHKDERVQTKAEADAWRSGASGKSPVQFNLHYHGERLGEDEIDNIMGIFVRKLEAVSP</sequence>
<organism evidence="3 4">
    <name type="scientific">Paenibacillus konkukensis</name>
    <dbReference type="NCBI Taxonomy" id="2020716"/>
    <lineage>
        <taxon>Bacteria</taxon>
        <taxon>Bacillati</taxon>
        <taxon>Bacillota</taxon>
        <taxon>Bacilli</taxon>
        <taxon>Bacillales</taxon>
        <taxon>Paenibacillaceae</taxon>
        <taxon>Paenibacillus</taxon>
    </lineage>
</organism>
<feature type="compositionally biased region" description="Low complexity" evidence="1">
    <location>
        <begin position="104"/>
        <end position="119"/>
    </location>
</feature>
<keyword evidence="4" id="KW-1185">Reference proteome</keyword>
<dbReference type="Proteomes" id="UP001057134">
    <property type="component" value="Chromosome"/>
</dbReference>
<dbReference type="InterPro" id="IPR013491">
    <property type="entry name" value="Tape_meas_N"/>
</dbReference>
<dbReference type="Pfam" id="PF20155">
    <property type="entry name" value="TMP_3"/>
    <property type="match status" value="1"/>
</dbReference>
<proteinExistence type="predicted"/>
<feature type="domain" description="Tape measure protein N-terminal" evidence="2">
    <location>
        <begin position="161"/>
        <end position="336"/>
    </location>
</feature>
<accession>A0ABY4RQQ7</accession>
<dbReference type="EMBL" id="CP027059">
    <property type="protein sequence ID" value="UQZ84019.1"/>
    <property type="molecule type" value="Genomic_DNA"/>
</dbReference>
<dbReference type="NCBIfam" id="TIGR02675">
    <property type="entry name" value="tape_meas_nterm"/>
    <property type="match status" value="1"/>
</dbReference>
<evidence type="ECO:0000256" key="1">
    <source>
        <dbReference type="SAM" id="MobiDB-lite"/>
    </source>
</evidence>
<evidence type="ECO:0000313" key="3">
    <source>
        <dbReference type="EMBL" id="UQZ84019.1"/>
    </source>
</evidence>
<name>A0ABY4RQQ7_9BACL</name>
<evidence type="ECO:0000259" key="2">
    <source>
        <dbReference type="Pfam" id="PF20155"/>
    </source>
</evidence>
<protein>
    <recommendedName>
        <fullName evidence="2">Tape measure protein N-terminal domain-containing protein</fullName>
    </recommendedName>
</protein>
<dbReference type="InterPro" id="IPR053058">
    <property type="entry name" value="Mulikevirus_tape_measure"/>
</dbReference>
<feature type="region of interest" description="Disordered" evidence="1">
    <location>
        <begin position="104"/>
        <end position="125"/>
    </location>
</feature>
<reference evidence="3" key="1">
    <citation type="submission" date="2018-02" db="EMBL/GenBank/DDBJ databases">
        <authorList>
            <person name="Kim S.-K."/>
            <person name="Jung H.-I."/>
            <person name="Lee S.-W."/>
        </authorList>
    </citation>
    <scope>NUCLEOTIDE SEQUENCE</scope>
    <source>
        <strain evidence="3">SK3146</strain>
    </source>
</reference>